<feature type="domain" description="N-acetyltransferase" evidence="4">
    <location>
        <begin position="10"/>
        <end position="172"/>
    </location>
</feature>
<comment type="caution">
    <text evidence="5">The sequence shown here is derived from an EMBL/GenBank/DDBJ whole genome shotgun (WGS) entry which is preliminary data.</text>
</comment>
<dbReference type="InterPro" id="IPR000182">
    <property type="entry name" value="GNAT_dom"/>
</dbReference>
<keyword evidence="1" id="KW-0808">Transferase</keyword>
<gene>
    <name evidence="5" type="ORF">FRC54_09440</name>
</gene>
<evidence type="ECO:0000313" key="5">
    <source>
        <dbReference type="EMBL" id="MQN02104.1"/>
    </source>
</evidence>
<sequence length="180" mass="21331">MQNMIETEHLILRTLRPAEAVIVSAFYSRNFDDFAKYEPLTRRMSLSTRYQRKVLELEDNFRIEGKRIRYYMFEKYDPFKTVGTVSFRELDKNGNASTIIGYKVDIEYRRRGYARETISTLIPLIEREYGVRHIKAEVLTTNIPSQNLLSGLGFKRIAFLKSYAKLNGKKLDEYIYERDD</sequence>
<dbReference type="InterPro" id="IPR051531">
    <property type="entry name" value="N-acetyltransferase"/>
</dbReference>
<proteinExistence type="inferred from homology"/>
<evidence type="ECO:0000256" key="1">
    <source>
        <dbReference type="ARBA" id="ARBA00022679"/>
    </source>
</evidence>
<organism evidence="5 6">
    <name type="scientific">Candidatus Weimeria bifida</name>
    <dbReference type="NCBI Taxonomy" id="2599074"/>
    <lineage>
        <taxon>Bacteria</taxon>
        <taxon>Bacillati</taxon>
        <taxon>Bacillota</taxon>
        <taxon>Clostridia</taxon>
        <taxon>Lachnospirales</taxon>
        <taxon>Lachnospiraceae</taxon>
        <taxon>Candidatus Weimeria</taxon>
    </lineage>
</organism>
<evidence type="ECO:0000313" key="6">
    <source>
        <dbReference type="Proteomes" id="UP000460257"/>
    </source>
</evidence>
<dbReference type="EMBL" id="VOGC01000007">
    <property type="protein sequence ID" value="MQN02104.1"/>
    <property type="molecule type" value="Genomic_DNA"/>
</dbReference>
<dbReference type="Pfam" id="PF13302">
    <property type="entry name" value="Acetyltransf_3"/>
    <property type="match status" value="1"/>
</dbReference>
<evidence type="ECO:0000256" key="2">
    <source>
        <dbReference type="ARBA" id="ARBA00023315"/>
    </source>
</evidence>
<dbReference type="Gene3D" id="3.40.630.30">
    <property type="match status" value="1"/>
</dbReference>
<dbReference type="SUPFAM" id="SSF55729">
    <property type="entry name" value="Acyl-CoA N-acyltransferases (Nat)"/>
    <property type="match status" value="1"/>
</dbReference>
<evidence type="ECO:0000256" key="3">
    <source>
        <dbReference type="ARBA" id="ARBA00038502"/>
    </source>
</evidence>
<protein>
    <submittedName>
        <fullName evidence="5">GNAT family N-acetyltransferase</fullName>
    </submittedName>
</protein>
<dbReference type="AlphaFoldDB" id="A0A6N7J0I8"/>
<dbReference type="GO" id="GO:0008999">
    <property type="term" value="F:protein-N-terminal-alanine acetyltransferase activity"/>
    <property type="evidence" value="ECO:0007669"/>
    <property type="project" value="TreeGrafter"/>
</dbReference>
<dbReference type="InterPro" id="IPR016181">
    <property type="entry name" value="Acyl_CoA_acyltransferase"/>
</dbReference>
<dbReference type="GO" id="GO:0005737">
    <property type="term" value="C:cytoplasm"/>
    <property type="evidence" value="ECO:0007669"/>
    <property type="project" value="TreeGrafter"/>
</dbReference>
<dbReference type="PANTHER" id="PTHR43792">
    <property type="entry name" value="GNAT FAMILY, PUTATIVE (AFU_ORTHOLOGUE AFUA_3G00765)-RELATED-RELATED"/>
    <property type="match status" value="1"/>
</dbReference>
<comment type="similarity">
    <text evidence="3">Belongs to the acetyltransferase family. RimJ subfamily.</text>
</comment>
<keyword evidence="6" id="KW-1185">Reference proteome</keyword>
<evidence type="ECO:0000259" key="4">
    <source>
        <dbReference type="PROSITE" id="PS51186"/>
    </source>
</evidence>
<accession>A0A6N7J0I8</accession>
<dbReference type="PANTHER" id="PTHR43792:SF8">
    <property type="entry name" value="[RIBOSOMAL PROTEIN US5]-ALANINE N-ACETYLTRANSFERASE"/>
    <property type="match status" value="1"/>
</dbReference>
<dbReference type="PROSITE" id="PS51186">
    <property type="entry name" value="GNAT"/>
    <property type="match status" value="1"/>
</dbReference>
<dbReference type="Proteomes" id="UP000460257">
    <property type="component" value="Unassembled WGS sequence"/>
</dbReference>
<keyword evidence="2" id="KW-0012">Acyltransferase</keyword>
<reference evidence="5" key="1">
    <citation type="journal article" date="2020" name="Appl. Environ. Microbiol.">
        <title>Medium-Chain Fatty Acid Synthesis by 'Candidatus Weimeria bifida' gen. nov., sp. nov., and 'Candidatus Pseudoramibacter fermentans' sp. nov.</title>
        <authorList>
            <person name="Scarborough M.J."/>
            <person name="Myers K.S."/>
            <person name="Donohue T.J."/>
            <person name="Noguera D.R."/>
        </authorList>
    </citation>
    <scope>NUCLEOTIDE SEQUENCE</scope>
    <source>
        <strain evidence="5">LCO1.1</strain>
    </source>
</reference>
<name>A0A6N7J0I8_9FIRM</name>